<name>A0AAE1A3Z6_9GAST</name>
<keyword evidence="2" id="KW-1185">Reference proteome</keyword>
<evidence type="ECO:0000313" key="1">
    <source>
        <dbReference type="EMBL" id="KAK3780909.1"/>
    </source>
</evidence>
<dbReference type="EMBL" id="JAWDGP010002675">
    <property type="protein sequence ID" value="KAK3780909.1"/>
    <property type="molecule type" value="Genomic_DNA"/>
</dbReference>
<evidence type="ECO:0000313" key="2">
    <source>
        <dbReference type="Proteomes" id="UP001283361"/>
    </source>
</evidence>
<accession>A0AAE1A3Z6</accession>
<sequence length="174" mass="19888">MRIRRCTASAKHFLKLRAGAKNFWNTGDKEAKLGPEFWMLKIIELWSFAAGHEVLKIVDVCLNLVIVFEFWHSEIFSVQFAALYTTHRLTAQSTRPICCPLYYPPINGPIHRRRICCPLHHTPLRSPPFLLPCNQAMSVRSPNDKQSSDLFSSKFGGSNWYTGNVLCLVTSLFC</sequence>
<comment type="caution">
    <text evidence="1">The sequence shown here is derived from an EMBL/GenBank/DDBJ whole genome shotgun (WGS) entry which is preliminary data.</text>
</comment>
<organism evidence="1 2">
    <name type="scientific">Elysia crispata</name>
    <name type="common">lettuce slug</name>
    <dbReference type="NCBI Taxonomy" id="231223"/>
    <lineage>
        <taxon>Eukaryota</taxon>
        <taxon>Metazoa</taxon>
        <taxon>Spiralia</taxon>
        <taxon>Lophotrochozoa</taxon>
        <taxon>Mollusca</taxon>
        <taxon>Gastropoda</taxon>
        <taxon>Heterobranchia</taxon>
        <taxon>Euthyneura</taxon>
        <taxon>Panpulmonata</taxon>
        <taxon>Sacoglossa</taxon>
        <taxon>Placobranchoidea</taxon>
        <taxon>Plakobranchidae</taxon>
        <taxon>Elysia</taxon>
    </lineage>
</organism>
<dbReference type="AlphaFoldDB" id="A0AAE1A3Z6"/>
<dbReference type="Proteomes" id="UP001283361">
    <property type="component" value="Unassembled WGS sequence"/>
</dbReference>
<reference evidence="1" key="1">
    <citation type="journal article" date="2023" name="G3 (Bethesda)">
        <title>A reference genome for the long-term kleptoplast-retaining sea slug Elysia crispata morphotype clarki.</title>
        <authorList>
            <person name="Eastman K.E."/>
            <person name="Pendleton A.L."/>
            <person name="Shaikh M.A."/>
            <person name="Suttiyut T."/>
            <person name="Ogas R."/>
            <person name="Tomko P."/>
            <person name="Gavelis G."/>
            <person name="Widhalm J.R."/>
            <person name="Wisecaver J.H."/>
        </authorList>
    </citation>
    <scope>NUCLEOTIDE SEQUENCE</scope>
    <source>
        <strain evidence="1">ECLA1</strain>
    </source>
</reference>
<proteinExistence type="predicted"/>
<gene>
    <name evidence="1" type="ORF">RRG08_052065</name>
</gene>
<protein>
    <submittedName>
        <fullName evidence="1">Uncharacterized protein</fullName>
    </submittedName>
</protein>